<dbReference type="GO" id="GO:0004674">
    <property type="term" value="F:protein serine/threonine kinase activity"/>
    <property type="evidence" value="ECO:0007669"/>
    <property type="project" value="TreeGrafter"/>
</dbReference>
<comment type="caution">
    <text evidence="2">The sequence shown here is derived from an EMBL/GenBank/DDBJ whole genome shotgun (WGS) entry which is preliminary data.</text>
</comment>
<evidence type="ECO:0000259" key="1">
    <source>
        <dbReference type="PROSITE" id="PS50011"/>
    </source>
</evidence>
<dbReference type="Proteomes" id="UP001215280">
    <property type="component" value="Unassembled WGS sequence"/>
</dbReference>
<reference evidence="2" key="1">
    <citation type="submission" date="2023-03" db="EMBL/GenBank/DDBJ databases">
        <title>Massive genome expansion in bonnet fungi (Mycena s.s.) driven by repeated elements and novel gene families across ecological guilds.</title>
        <authorList>
            <consortium name="Lawrence Berkeley National Laboratory"/>
            <person name="Harder C.B."/>
            <person name="Miyauchi S."/>
            <person name="Viragh M."/>
            <person name="Kuo A."/>
            <person name="Thoen E."/>
            <person name="Andreopoulos B."/>
            <person name="Lu D."/>
            <person name="Skrede I."/>
            <person name="Drula E."/>
            <person name="Henrissat B."/>
            <person name="Morin E."/>
            <person name="Kohler A."/>
            <person name="Barry K."/>
            <person name="LaButti K."/>
            <person name="Morin E."/>
            <person name="Salamov A."/>
            <person name="Lipzen A."/>
            <person name="Mereny Z."/>
            <person name="Hegedus B."/>
            <person name="Baldrian P."/>
            <person name="Stursova M."/>
            <person name="Weitz H."/>
            <person name="Taylor A."/>
            <person name="Grigoriev I.V."/>
            <person name="Nagy L.G."/>
            <person name="Martin F."/>
            <person name="Kauserud H."/>
        </authorList>
    </citation>
    <scope>NUCLEOTIDE SEQUENCE</scope>
    <source>
        <strain evidence="2">CBHHK188m</strain>
    </source>
</reference>
<dbReference type="EMBL" id="JARJLG010000186">
    <property type="protein sequence ID" value="KAJ7730985.1"/>
    <property type="molecule type" value="Genomic_DNA"/>
</dbReference>
<evidence type="ECO:0000313" key="2">
    <source>
        <dbReference type="EMBL" id="KAJ7730985.1"/>
    </source>
</evidence>
<keyword evidence="2" id="KW-0418">Kinase</keyword>
<sequence>MADAPAPAPKSYRHLLLKPDEPFWHDHYNWLKERGYLLRPRYNPDWVPSWLNFKNKRDKYFQEDFQINMAMKVMDATRISDGAFVSLKPIDTTIHPDEIPIGLWFSEEPQASDPSNHCVPIFEVLDVPGAPNTRIVVMPLLSRYDKPRFDTVGEVVEFFRQIFQGLQYMHKNNVAHRDCNPNNIMVDAIPLYSTPYHPVEQQRRRDYKGRSSYTTRTRCPVKYYLIDFGISRKYPPGVHAPSEPIIVGGDKSAPEFQVTPTGELPIECDPFPTDVYYIGNLMRRDFVEGGGFGKRKLGFEFLRPLMADMVQDDPTRRPTMDEVVQRFEEVIRGLSRQKLRSRVVKVEDDLNYYYAVTHWFRKLFLVIRRYPAIPSP</sequence>
<gene>
    <name evidence="2" type="ORF">DFH07DRAFT_847960</name>
</gene>
<organism evidence="2 3">
    <name type="scientific">Mycena maculata</name>
    <dbReference type="NCBI Taxonomy" id="230809"/>
    <lineage>
        <taxon>Eukaryota</taxon>
        <taxon>Fungi</taxon>
        <taxon>Dikarya</taxon>
        <taxon>Basidiomycota</taxon>
        <taxon>Agaricomycotina</taxon>
        <taxon>Agaricomycetes</taxon>
        <taxon>Agaricomycetidae</taxon>
        <taxon>Agaricales</taxon>
        <taxon>Marasmiineae</taxon>
        <taxon>Mycenaceae</taxon>
        <taxon>Mycena</taxon>
    </lineage>
</organism>
<dbReference type="PANTHER" id="PTHR44167">
    <property type="entry name" value="OVARIAN-SPECIFIC SERINE/THREONINE-PROTEIN KINASE LOK-RELATED"/>
    <property type="match status" value="1"/>
</dbReference>
<feature type="domain" description="Protein kinase" evidence="1">
    <location>
        <begin position="1"/>
        <end position="331"/>
    </location>
</feature>
<name>A0AAD7MS97_9AGAR</name>
<dbReference type="InterPro" id="IPR000719">
    <property type="entry name" value="Prot_kinase_dom"/>
</dbReference>
<evidence type="ECO:0000313" key="3">
    <source>
        <dbReference type="Proteomes" id="UP001215280"/>
    </source>
</evidence>
<protein>
    <submittedName>
        <fullName evidence="2">Kinase-like domain-containing protein</fullName>
    </submittedName>
</protein>
<keyword evidence="3" id="KW-1185">Reference proteome</keyword>
<dbReference type="GO" id="GO:0005524">
    <property type="term" value="F:ATP binding"/>
    <property type="evidence" value="ECO:0007669"/>
    <property type="project" value="InterPro"/>
</dbReference>
<dbReference type="AlphaFoldDB" id="A0AAD7MS97"/>
<dbReference type="GO" id="GO:0005634">
    <property type="term" value="C:nucleus"/>
    <property type="evidence" value="ECO:0007669"/>
    <property type="project" value="TreeGrafter"/>
</dbReference>
<dbReference type="PANTHER" id="PTHR44167:SF24">
    <property type="entry name" value="SERINE_THREONINE-PROTEIN KINASE CHK2"/>
    <property type="match status" value="1"/>
</dbReference>
<dbReference type="PROSITE" id="PS50011">
    <property type="entry name" value="PROTEIN_KINASE_DOM"/>
    <property type="match status" value="1"/>
</dbReference>
<proteinExistence type="predicted"/>
<dbReference type="GO" id="GO:0005737">
    <property type="term" value="C:cytoplasm"/>
    <property type="evidence" value="ECO:0007669"/>
    <property type="project" value="TreeGrafter"/>
</dbReference>
<dbReference type="SUPFAM" id="SSF56112">
    <property type="entry name" value="Protein kinase-like (PK-like)"/>
    <property type="match status" value="1"/>
</dbReference>
<dbReference type="Gene3D" id="1.10.510.10">
    <property type="entry name" value="Transferase(Phosphotransferase) domain 1"/>
    <property type="match status" value="1"/>
</dbReference>
<dbReference type="SMART" id="SM00220">
    <property type="entry name" value="S_TKc"/>
    <property type="match status" value="1"/>
</dbReference>
<accession>A0AAD7MS97</accession>
<dbReference type="Pfam" id="PF00069">
    <property type="entry name" value="Pkinase"/>
    <property type="match status" value="1"/>
</dbReference>
<dbReference type="GO" id="GO:0044773">
    <property type="term" value="P:mitotic DNA damage checkpoint signaling"/>
    <property type="evidence" value="ECO:0007669"/>
    <property type="project" value="TreeGrafter"/>
</dbReference>
<keyword evidence="2" id="KW-0808">Transferase</keyword>
<dbReference type="InterPro" id="IPR011009">
    <property type="entry name" value="Kinase-like_dom_sf"/>
</dbReference>